<dbReference type="GO" id="GO:0008237">
    <property type="term" value="F:metallopeptidase activity"/>
    <property type="evidence" value="ECO:0007669"/>
    <property type="project" value="UniProtKB-KW"/>
</dbReference>
<evidence type="ECO:0000256" key="6">
    <source>
        <dbReference type="ARBA" id="ARBA00022833"/>
    </source>
</evidence>
<gene>
    <name evidence="10" type="ORF">SAMN05192558_104243</name>
</gene>
<keyword evidence="7" id="KW-0482">Metalloprotease</keyword>
<evidence type="ECO:0000313" key="10">
    <source>
        <dbReference type="EMBL" id="SDO70495.1"/>
    </source>
</evidence>
<dbReference type="OrthoDB" id="9815541at2"/>
<sequence>MKRLFTVAATIGVAFAILATTPAHAFPQAFWPTQSKGDKGADVTAIQYLLVHSGRPVSVDGDFGGGTDAAVRSFQSAMGLSADGNVGPNTWTALAVTLNAGDNNPAVKALQHQLNLKRNAGLSVDGGFGPATRAAVVSFQQHAGIEANGEVGPITWRNLIWHYQQIDRPDVPQTCQFASSVNGHNAHWGTGSTIGWLTAAGAQVLAAGLGPVAVRDISLEHGGEIADHASHETGLDADLHPMRTDRAQCVGQVDRFSALYDRSATRQLAQALRATGRVKTVYFNDPVLIGEGLTEQYPNHDDHLHVRYCEVVHPDSKYDC</sequence>
<feature type="domain" description="Peptidoglycan binding-like" evidence="9">
    <location>
        <begin position="40"/>
        <end position="94"/>
    </location>
</feature>
<dbReference type="RefSeq" id="WP_091373580.1">
    <property type="nucleotide sequence ID" value="NZ_FNDV01000009.1"/>
</dbReference>
<evidence type="ECO:0000259" key="9">
    <source>
        <dbReference type="Pfam" id="PF01471"/>
    </source>
</evidence>
<dbReference type="GO" id="GO:0046872">
    <property type="term" value="F:metal ion binding"/>
    <property type="evidence" value="ECO:0007669"/>
    <property type="project" value="UniProtKB-KW"/>
</dbReference>
<dbReference type="GO" id="GO:0004252">
    <property type="term" value="F:serine-type endopeptidase activity"/>
    <property type="evidence" value="ECO:0007669"/>
    <property type="project" value="InterPro"/>
</dbReference>
<dbReference type="Gene3D" id="1.10.101.10">
    <property type="entry name" value="PGBD-like superfamily/PGBD"/>
    <property type="match status" value="2"/>
</dbReference>
<dbReference type="Proteomes" id="UP000199651">
    <property type="component" value="Unassembled WGS sequence"/>
</dbReference>
<evidence type="ECO:0000256" key="1">
    <source>
        <dbReference type="ARBA" id="ARBA00022670"/>
    </source>
</evidence>
<dbReference type="STRING" id="504798.SAMN05421871_10954"/>
<evidence type="ECO:0000256" key="2">
    <source>
        <dbReference type="ARBA" id="ARBA00022723"/>
    </source>
</evidence>
<dbReference type="GO" id="GO:0006508">
    <property type="term" value="P:proteolysis"/>
    <property type="evidence" value="ECO:0007669"/>
    <property type="project" value="UniProtKB-KW"/>
</dbReference>
<dbReference type="Gene3D" id="3.30.1380.10">
    <property type="match status" value="1"/>
</dbReference>
<dbReference type="SUPFAM" id="SSF55166">
    <property type="entry name" value="Hedgehog/DD-peptidase"/>
    <property type="match status" value="1"/>
</dbReference>
<dbReference type="InterPro" id="IPR002477">
    <property type="entry name" value="Peptidoglycan-bd-like"/>
</dbReference>
<keyword evidence="3 8" id="KW-0732">Signal</keyword>
<accession>A0A1H0LQW9</accession>
<dbReference type="Pfam" id="PF01471">
    <property type="entry name" value="PG_binding_1"/>
    <property type="match status" value="2"/>
</dbReference>
<evidence type="ECO:0000256" key="8">
    <source>
        <dbReference type="SAM" id="SignalP"/>
    </source>
</evidence>
<evidence type="ECO:0000256" key="4">
    <source>
        <dbReference type="ARBA" id="ARBA00022764"/>
    </source>
</evidence>
<organism evidence="10 11">
    <name type="scientific">Actinokineospora alba</name>
    <dbReference type="NCBI Taxonomy" id="504798"/>
    <lineage>
        <taxon>Bacteria</taxon>
        <taxon>Bacillati</taxon>
        <taxon>Actinomycetota</taxon>
        <taxon>Actinomycetes</taxon>
        <taxon>Pseudonocardiales</taxon>
        <taxon>Pseudonocardiaceae</taxon>
        <taxon>Actinokineospora</taxon>
    </lineage>
</organism>
<evidence type="ECO:0000256" key="5">
    <source>
        <dbReference type="ARBA" id="ARBA00022801"/>
    </source>
</evidence>
<dbReference type="SUPFAM" id="SSF47090">
    <property type="entry name" value="PGBD-like"/>
    <property type="match status" value="2"/>
</dbReference>
<dbReference type="GO" id="GO:0030288">
    <property type="term" value="C:outer membrane-bounded periplasmic space"/>
    <property type="evidence" value="ECO:0007669"/>
    <property type="project" value="InterPro"/>
</dbReference>
<dbReference type="InterPro" id="IPR005073">
    <property type="entry name" value="Peptidase_M74"/>
</dbReference>
<name>A0A1H0LQW9_9PSEU</name>
<reference evidence="11" key="1">
    <citation type="submission" date="2016-10" db="EMBL/GenBank/DDBJ databases">
        <authorList>
            <person name="Varghese N."/>
            <person name="Submissions S."/>
        </authorList>
    </citation>
    <scope>NUCLEOTIDE SEQUENCE [LARGE SCALE GENOMIC DNA]</scope>
    <source>
        <strain evidence="11">IBRC-M 10655</strain>
    </source>
</reference>
<evidence type="ECO:0000313" key="11">
    <source>
        <dbReference type="Proteomes" id="UP000199651"/>
    </source>
</evidence>
<dbReference type="Pfam" id="PF03411">
    <property type="entry name" value="Peptidase_M74"/>
    <property type="match status" value="1"/>
</dbReference>
<evidence type="ECO:0000256" key="7">
    <source>
        <dbReference type="ARBA" id="ARBA00023049"/>
    </source>
</evidence>
<keyword evidence="4" id="KW-0574">Periplasm</keyword>
<keyword evidence="11" id="KW-1185">Reference proteome</keyword>
<dbReference type="AlphaFoldDB" id="A0A1H0LQW9"/>
<dbReference type="InterPro" id="IPR036365">
    <property type="entry name" value="PGBD-like_sf"/>
</dbReference>
<keyword evidence="1" id="KW-0645">Protease</keyword>
<feature type="chain" id="PRO_5011759146" evidence="8">
    <location>
        <begin position="26"/>
        <end position="320"/>
    </location>
</feature>
<keyword evidence="6" id="KW-0862">Zinc</keyword>
<feature type="domain" description="Peptidoglycan binding-like" evidence="9">
    <location>
        <begin position="104"/>
        <end position="157"/>
    </location>
</feature>
<keyword evidence="2" id="KW-0479">Metal-binding</keyword>
<evidence type="ECO:0000256" key="3">
    <source>
        <dbReference type="ARBA" id="ARBA00022729"/>
    </source>
</evidence>
<proteinExistence type="predicted"/>
<dbReference type="InterPro" id="IPR036366">
    <property type="entry name" value="PGBDSf"/>
</dbReference>
<protein>
    <submittedName>
        <fullName evidence="10">Peptidoglycan-binding (PGRP) domain of peptidoglycan hydrolases-containing protein</fullName>
    </submittedName>
</protein>
<feature type="signal peptide" evidence="8">
    <location>
        <begin position="1"/>
        <end position="25"/>
    </location>
</feature>
<dbReference type="EMBL" id="FNJB01000004">
    <property type="protein sequence ID" value="SDO70495.1"/>
    <property type="molecule type" value="Genomic_DNA"/>
</dbReference>
<dbReference type="InterPro" id="IPR009045">
    <property type="entry name" value="Zn_M74/Hedgehog-like"/>
</dbReference>
<keyword evidence="5 10" id="KW-0378">Hydrolase</keyword>